<evidence type="ECO:0000259" key="3">
    <source>
        <dbReference type="Pfam" id="PF00881"/>
    </source>
</evidence>
<evidence type="ECO:0000313" key="5">
    <source>
        <dbReference type="Proteomes" id="UP000198949"/>
    </source>
</evidence>
<evidence type="ECO:0000313" key="4">
    <source>
        <dbReference type="EMBL" id="SDD96539.1"/>
    </source>
</evidence>
<dbReference type="AlphaFoldDB" id="A0A1G6Z1L5"/>
<dbReference type="SUPFAM" id="SSF55469">
    <property type="entry name" value="FMN-dependent nitroreductase-like"/>
    <property type="match status" value="1"/>
</dbReference>
<dbReference type="EMBL" id="FNAD01000010">
    <property type="protein sequence ID" value="SDD96539.1"/>
    <property type="molecule type" value="Genomic_DNA"/>
</dbReference>
<keyword evidence="5" id="KW-1185">Reference proteome</keyword>
<name>A0A1G6Z1L5_9ACTN</name>
<evidence type="ECO:0000256" key="2">
    <source>
        <dbReference type="ARBA" id="ARBA00023002"/>
    </source>
</evidence>
<dbReference type="InterPro" id="IPR000415">
    <property type="entry name" value="Nitroreductase-like"/>
</dbReference>
<dbReference type="OrthoDB" id="9802510at2"/>
<comment type="similarity">
    <text evidence="1">Belongs to the nitroreductase family.</text>
</comment>
<feature type="domain" description="Nitroreductase" evidence="3">
    <location>
        <begin position="20"/>
        <end position="66"/>
    </location>
</feature>
<dbReference type="RefSeq" id="WP_091037652.1">
    <property type="nucleotide sequence ID" value="NZ_FNAD01000010.1"/>
</dbReference>
<sequence length="192" mass="20400">MNAPTDRHAQTAVPIHPLLAARASTRAFAPDVDLTDAQVTALLEAARWSPSAGNTQPWRFLLAKRETGEFKRVLDCLDPGNRDWASHASALLVGVRTDANAKGPLPHAAYDLGQAMAHLTFQAAAEGLTVRQMGGFDAAALAAEFELAAPLVPTTVMAIGVAGDPSYLHESVAGPDRNPRVRLPIDELLIQP</sequence>
<evidence type="ECO:0000256" key="1">
    <source>
        <dbReference type="ARBA" id="ARBA00007118"/>
    </source>
</evidence>
<dbReference type="PANTHER" id="PTHR43673:SF10">
    <property type="entry name" value="NADH DEHYDROGENASE_NAD(P)H NITROREDUCTASE XCC3605-RELATED"/>
    <property type="match status" value="1"/>
</dbReference>
<dbReference type="PANTHER" id="PTHR43673">
    <property type="entry name" value="NAD(P)H NITROREDUCTASE YDGI-RELATED"/>
    <property type="match status" value="1"/>
</dbReference>
<dbReference type="InterPro" id="IPR029479">
    <property type="entry name" value="Nitroreductase"/>
</dbReference>
<dbReference type="Proteomes" id="UP000198949">
    <property type="component" value="Unassembled WGS sequence"/>
</dbReference>
<dbReference type="STRING" id="58114.SAMN05216270_1104"/>
<dbReference type="GO" id="GO:0016491">
    <property type="term" value="F:oxidoreductase activity"/>
    <property type="evidence" value="ECO:0007669"/>
    <property type="project" value="UniProtKB-KW"/>
</dbReference>
<accession>A0A1G6Z1L5</accession>
<gene>
    <name evidence="4" type="ORF">SAMN05216270_1104</name>
</gene>
<reference evidence="5" key="1">
    <citation type="submission" date="2016-10" db="EMBL/GenBank/DDBJ databases">
        <authorList>
            <person name="Varghese N."/>
            <person name="Submissions S."/>
        </authorList>
    </citation>
    <scope>NUCLEOTIDE SEQUENCE [LARGE SCALE GENOMIC DNA]</scope>
    <source>
        <strain evidence="5">CGMCC 4.3516</strain>
    </source>
</reference>
<dbReference type="Pfam" id="PF00881">
    <property type="entry name" value="Nitroreductase"/>
    <property type="match status" value="1"/>
</dbReference>
<organism evidence="4 5">
    <name type="scientific">Glycomyces harbinensis</name>
    <dbReference type="NCBI Taxonomy" id="58114"/>
    <lineage>
        <taxon>Bacteria</taxon>
        <taxon>Bacillati</taxon>
        <taxon>Actinomycetota</taxon>
        <taxon>Actinomycetes</taxon>
        <taxon>Glycomycetales</taxon>
        <taxon>Glycomycetaceae</taxon>
        <taxon>Glycomyces</taxon>
    </lineage>
</organism>
<dbReference type="Gene3D" id="3.40.109.10">
    <property type="entry name" value="NADH Oxidase"/>
    <property type="match status" value="1"/>
</dbReference>
<proteinExistence type="inferred from homology"/>
<protein>
    <submittedName>
        <fullName evidence="4">Nitroreductase family protein</fullName>
    </submittedName>
</protein>
<keyword evidence="2" id="KW-0560">Oxidoreductase</keyword>